<feature type="compositionally biased region" description="Low complexity" evidence="1">
    <location>
        <begin position="1"/>
        <end position="17"/>
    </location>
</feature>
<dbReference type="AlphaFoldDB" id="A0A453EIH5"/>
<dbReference type="Gramene" id="AET3Gv20354700.3">
    <property type="protein sequence ID" value="AET3Gv20354700.3"/>
    <property type="gene ID" value="AET3Gv20354700"/>
</dbReference>
<evidence type="ECO:0000256" key="1">
    <source>
        <dbReference type="SAM" id="MobiDB-lite"/>
    </source>
</evidence>
<feature type="region of interest" description="Disordered" evidence="1">
    <location>
        <begin position="1"/>
        <end position="24"/>
    </location>
</feature>
<organism evidence="2 3">
    <name type="scientific">Aegilops tauschii subsp. strangulata</name>
    <name type="common">Goatgrass</name>
    <dbReference type="NCBI Taxonomy" id="200361"/>
    <lineage>
        <taxon>Eukaryota</taxon>
        <taxon>Viridiplantae</taxon>
        <taxon>Streptophyta</taxon>
        <taxon>Embryophyta</taxon>
        <taxon>Tracheophyta</taxon>
        <taxon>Spermatophyta</taxon>
        <taxon>Magnoliopsida</taxon>
        <taxon>Liliopsida</taxon>
        <taxon>Poales</taxon>
        <taxon>Poaceae</taxon>
        <taxon>BOP clade</taxon>
        <taxon>Pooideae</taxon>
        <taxon>Triticodae</taxon>
        <taxon>Triticeae</taxon>
        <taxon>Triticinae</taxon>
        <taxon>Aegilops</taxon>
    </lineage>
</organism>
<reference evidence="2" key="3">
    <citation type="journal article" date="2017" name="Nature">
        <title>Genome sequence of the progenitor of the wheat D genome Aegilops tauschii.</title>
        <authorList>
            <person name="Luo M.C."/>
            <person name="Gu Y.Q."/>
            <person name="Puiu D."/>
            <person name="Wang H."/>
            <person name="Twardziok S.O."/>
            <person name="Deal K.R."/>
            <person name="Huo N."/>
            <person name="Zhu T."/>
            <person name="Wang L."/>
            <person name="Wang Y."/>
            <person name="McGuire P.E."/>
            <person name="Liu S."/>
            <person name="Long H."/>
            <person name="Ramasamy R.K."/>
            <person name="Rodriguez J.C."/>
            <person name="Van S.L."/>
            <person name="Yuan L."/>
            <person name="Wang Z."/>
            <person name="Xia Z."/>
            <person name="Xiao L."/>
            <person name="Anderson O.D."/>
            <person name="Ouyang S."/>
            <person name="Liang Y."/>
            <person name="Zimin A.V."/>
            <person name="Pertea G."/>
            <person name="Qi P."/>
            <person name="Bennetzen J.L."/>
            <person name="Dai X."/>
            <person name="Dawson M.W."/>
            <person name="Muller H.G."/>
            <person name="Kugler K."/>
            <person name="Rivarola-Duarte L."/>
            <person name="Spannagl M."/>
            <person name="Mayer K.F.X."/>
            <person name="Lu F.H."/>
            <person name="Bevan M.W."/>
            <person name="Leroy P."/>
            <person name="Li P."/>
            <person name="You F.M."/>
            <person name="Sun Q."/>
            <person name="Liu Z."/>
            <person name="Lyons E."/>
            <person name="Wicker T."/>
            <person name="Salzberg S.L."/>
            <person name="Devos K.M."/>
            <person name="Dvorak J."/>
        </authorList>
    </citation>
    <scope>NUCLEOTIDE SEQUENCE [LARGE SCALE GENOMIC DNA]</scope>
    <source>
        <strain evidence="2">cv. AL8/78</strain>
    </source>
</reference>
<accession>A0A453EIH5</accession>
<reference evidence="3" key="2">
    <citation type="journal article" date="2017" name="Nat. Plants">
        <title>The Aegilops tauschii genome reveals multiple impacts of transposons.</title>
        <authorList>
            <person name="Zhao G."/>
            <person name="Zou C."/>
            <person name="Li K."/>
            <person name="Wang K."/>
            <person name="Li T."/>
            <person name="Gao L."/>
            <person name="Zhang X."/>
            <person name="Wang H."/>
            <person name="Yang Z."/>
            <person name="Liu X."/>
            <person name="Jiang W."/>
            <person name="Mao L."/>
            <person name="Kong X."/>
            <person name="Jiao Y."/>
            <person name="Jia J."/>
        </authorList>
    </citation>
    <scope>NUCLEOTIDE SEQUENCE [LARGE SCALE GENOMIC DNA]</scope>
    <source>
        <strain evidence="3">cv. AL8/78</strain>
    </source>
</reference>
<proteinExistence type="predicted"/>
<keyword evidence="3" id="KW-1185">Reference proteome</keyword>
<protein>
    <submittedName>
        <fullName evidence="2">Uncharacterized protein</fullName>
    </submittedName>
</protein>
<reference evidence="3" key="1">
    <citation type="journal article" date="2014" name="Science">
        <title>Ancient hybridizations among the ancestral genomes of bread wheat.</title>
        <authorList>
            <consortium name="International Wheat Genome Sequencing Consortium,"/>
            <person name="Marcussen T."/>
            <person name="Sandve S.R."/>
            <person name="Heier L."/>
            <person name="Spannagl M."/>
            <person name="Pfeifer M."/>
            <person name="Jakobsen K.S."/>
            <person name="Wulff B.B."/>
            <person name="Steuernagel B."/>
            <person name="Mayer K.F."/>
            <person name="Olsen O.A."/>
        </authorList>
    </citation>
    <scope>NUCLEOTIDE SEQUENCE [LARGE SCALE GENOMIC DNA]</scope>
    <source>
        <strain evidence="3">cv. AL8/78</strain>
    </source>
</reference>
<evidence type="ECO:0000313" key="3">
    <source>
        <dbReference type="Proteomes" id="UP000015105"/>
    </source>
</evidence>
<sequence>RLRPQAPRQQEPPRQAEGPLLMASDDLGSCRVDLTAGGRGLVGRWRRRR</sequence>
<reference evidence="2" key="4">
    <citation type="submission" date="2019-03" db="UniProtKB">
        <authorList>
            <consortium name="EnsemblPlants"/>
        </authorList>
    </citation>
    <scope>IDENTIFICATION</scope>
</reference>
<dbReference type="EnsemblPlants" id="AET3Gv20354700.3">
    <property type="protein sequence ID" value="AET3Gv20354700.3"/>
    <property type="gene ID" value="AET3Gv20354700"/>
</dbReference>
<evidence type="ECO:0000313" key="2">
    <source>
        <dbReference type="EnsemblPlants" id="AET3Gv20354700.3"/>
    </source>
</evidence>
<name>A0A453EIH5_AEGTS</name>
<reference evidence="2" key="5">
    <citation type="journal article" date="2021" name="G3 (Bethesda)">
        <title>Aegilops tauschii genome assembly Aet v5.0 features greater sequence contiguity and improved annotation.</title>
        <authorList>
            <person name="Wang L."/>
            <person name="Zhu T."/>
            <person name="Rodriguez J.C."/>
            <person name="Deal K.R."/>
            <person name="Dubcovsky J."/>
            <person name="McGuire P.E."/>
            <person name="Lux T."/>
            <person name="Spannagl M."/>
            <person name="Mayer K.F.X."/>
            <person name="Baldrich P."/>
            <person name="Meyers B.C."/>
            <person name="Huo N."/>
            <person name="Gu Y.Q."/>
            <person name="Zhou H."/>
            <person name="Devos K.M."/>
            <person name="Bennetzen J.L."/>
            <person name="Unver T."/>
            <person name="Budak H."/>
            <person name="Gulick P.J."/>
            <person name="Galiba G."/>
            <person name="Kalapos B."/>
            <person name="Nelson D.R."/>
            <person name="Li P."/>
            <person name="You F.M."/>
            <person name="Luo M.C."/>
            <person name="Dvorak J."/>
        </authorList>
    </citation>
    <scope>NUCLEOTIDE SEQUENCE [LARGE SCALE GENOMIC DNA]</scope>
    <source>
        <strain evidence="2">cv. AL8/78</strain>
    </source>
</reference>
<dbReference type="Proteomes" id="UP000015105">
    <property type="component" value="Chromosome 3D"/>
</dbReference>